<sequence length="324" mass="35893">MSTGADQYQEWCTPAELNADYVTRAVGGLPGVRVYGLHRFQNTDHGPTACRIMFCAHWRGGDVNGVDAMCRAFVSLNDDEAVKGPPLLAVAFDQRNHGERLVDERANYSWLERERPEMTNPNHAIDMYALQMGTTQDISFLIDHLPGLLEAEYGIHDVTKFGVCGISLGGHVAFLSVANDPRIDLAISIVGCGDYATLMRERHAKLVSRFPDESFDTWSRAWPAALDRLVSRIDPIQRITQRDGPGARFVLCANLPKIMYLGGGQDGLVPVSANAQFWAELAAIYARAEREGDLVQIVDPEAGHVCSKMMVDESVRFVRAWLSQ</sequence>
<evidence type="ECO:0000259" key="1">
    <source>
        <dbReference type="Pfam" id="PF00326"/>
    </source>
</evidence>
<gene>
    <name evidence="2" type="ORF">AMAG_13205</name>
</gene>
<dbReference type="PANTHER" id="PTHR47381">
    <property type="entry name" value="ALPHA/BETA-HYDROLASES SUPERFAMILY PROTEIN"/>
    <property type="match status" value="1"/>
</dbReference>
<dbReference type="AlphaFoldDB" id="A0A0L0SZS5"/>
<dbReference type="Pfam" id="PF00326">
    <property type="entry name" value="Peptidase_S9"/>
    <property type="match status" value="1"/>
</dbReference>
<dbReference type="SUPFAM" id="SSF53474">
    <property type="entry name" value="alpha/beta-Hydrolases"/>
    <property type="match status" value="1"/>
</dbReference>
<dbReference type="Gene3D" id="3.40.50.1820">
    <property type="entry name" value="alpha/beta hydrolase"/>
    <property type="match status" value="1"/>
</dbReference>
<name>A0A0L0SZS5_ALLM3</name>
<feature type="domain" description="Peptidase S9 prolyl oligopeptidase catalytic" evidence="1">
    <location>
        <begin position="153"/>
        <end position="323"/>
    </location>
</feature>
<evidence type="ECO:0000313" key="2">
    <source>
        <dbReference type="EMBL" id="KNE68033.1"/>
    </source>
</evidence>
<accession>A0A0L0SZS5</accession>
<keyword evidence="3" id="KW-1185">Reference proteome</keyword>
<dbReference type="eggNOG" id="ENOG502S4U2">
    <property type="taxonomic scope" value="Eukaryota"/>
</dbReference>
<evidence type="ECO:0000313" key="3">
    <source>
        <dbReference type="Proteomes" id="UP000054350"/>
    </source>
</evidence>
<dbReference type="VEuPathDB" id="FungiDB:AMAG_13205"/>
<dbReference type="Proteomes" id="UP000054350">
    <property type="component" value="Unassembled WGS sequence"/>
</dbReference>
<dbReference type="GO" id="GO:0008236">
    <property type="term" value="F:serine-type peptidase activity"/>
    <property type="evidence" value="ECO:0007669"/>
    <property type="project" value="InterPro"/>
</dbReference>
<dbReference type="STRING" id="578462.A0A0L0SZS5"/>
<dbReference type="PANTHER" id="PTHR47381:SF3">
    <property type="entry name" value="ALPHA_BETA-HYDROLASES SUPERFAMILY PROTEIN"/>
    <property type="match status" value="1"/>
</dbReference>
<reference evidence="2 3" key="1">
    <citation type="submission" date="2009-11" db="EMBL/GenBank/DDBJ databases">
        <title>Annotation of Allomyces macrogynus ATCC 38327.</title>
        <authorList>
            <consortium name="The Broad Institute Genome Sequencing Platform"/>
            <person name="Russ C."/>
            <person name="Cuomo C."/>
            <person name="Burger G."/>
            <person name="Gray M.W."/>
            <person name="Holland P.W.H."/>
            <person name="King N."/>
            <person name="Lang F.B.F."/>
            <person name="Roger A.J."/>
            <person name="Ruiz-Trillo I."/>
            <person name="Young S.K."/>
            <person name="Zeng Q."/>
            <person name="Gargeya S."/>
            <person name="Fitzgerald M."/>
            <person name="Haas B."/>
            <person name="Abouelleil A."/>
            <person name="Alvarado L."/>
            <person name="Arachchi H.M."/>
            <person name="Berlin A."/>
            <person name="Chapman S.B."/>
            <person name="Gearin G."/>
            <person name="Goldberg J."/>
            <person name="Griggs A."/>
            <person name="Gujja S."/>
            <person name="Hansen M."/>
            <person name="Heiman D."/>
            <person name="Howarth C."/>
            <person name="Larimer J."/>
            <person name="Lui A."/>
            <person name="MacDonald P.J.P."/>
            <person name="McCowen C."/>
            <person name="Montmayeur A."/>
            <person name="Murphy C."/>
            <person name="Neiman D."/>
            <person name="Pearson M."/>
            <person name="Priest M."/>
            <person name="Roberts A."/>
            <person name="Saif S."/>
            <person name="Shea T."/>
            <person name="Sisk P."/>
            <person name="Stolte C."/>
            <person name="Sykes S."/>
            <person name="Wortman J."/>
            <person name="Nusbaum C."/>
            <person name="Birren B."/>
        </authorList>
    </citation>
    <scope>NUCLEOTIDE SEQUENCE [LARGE SCALE GENOMIC DNA]</scope>
    <source>
        <strain evidence="2 3">ATCC 38327</strain>
    </source>
</reference>
<dbReference type="InterPro" id="IPR001375">
    <property type="entry name" value="Peptidase_S9_cat"/>
</dbReference>
<organism evidence="2 3">
    <name type="scientific">Allomyces macrogynus (strain ATCC 38327)</name>
    <name type="common">Allomyces javanicus var. macrogynus</name>
    <dbReference type="NCBI Taxonomy" id="578462"/>
    <lineage>
        <taxon>Eukaryota</taxon>
        <taxon>Fungi</taxon>
        <taxon>Fungi incertae sedis</taxon>
        <taxon>Blastocladiomycota</taxon>
        <taxon>Blastocladiomycetes</taxon>
        <taxon>Blastocladiales</taxon>
        <taxon>Blastocladiaceae</taxon>
        <taxon>Allomyces</taxon>
    </lineage>
</organism>
<protein>
    <recommendedName>
        <fullName evidence="1">Peptidase S9 prolyl oligopeptidase catalytic domain-containing protein</fullName>
    </recommendedName>
</protein>
<proteinExistence type="predicted"/>
<dbReference type="InterPro" id="IPR029058">
    <property type="entry name" value="AB_hydrolase_fold"/>
</dbReference>
<dbReference type="OrthoDB" id="2152248at2759"/>
<dbReference type="EMBL" id="GG745355">
    <property type="protein sequence ID" value="KNE68033.1"/>
    <property type="molecule type" value="Genomic_DNA"/>
</dbReference>
<reference evidence="3" key="2">
    <citation type="submission" date="2009-11" db="EMBL/GenBank/DDBJ databases">
        <title>The Genome Sequence of Allomyces macrogynus strain ATCC 38327.</title>
        <authorList>
            <consortium name="The Broad Institute Genome Sequencing Platform"/>
            <person name="Russ C."/>
            <person name="Cuomo C."/>
            <person name="Shea T."/>
            <person name="Young S.K."/>
            <person name="Zeng Q."/>
            <person name="Koehrsen M."/>
            <person name="Haas B."/>
            <person name="Borodovsky M."/>
            <person name="Guigo R."/>
            <person name="Alvarado L."/>
            <person name="Berlin A."/>
            <person name="Borenstein D."/>
            <person name="Chen Z."/>
            <person name="Engels R."/>
            <person name="Freedman E."/>
            <person name="Gellesch M."/>
            <person name="Goldberg J."/>
            <person name="Griggs A."/>
            <person name="Gujja S."/>
            <person name="Heiman D."/>
            <person name="Hepburn T."/>
            <person name="Howarth C."/>
            <person name="Jen D."/>
            <person name="Larson L."/>
            <person name="Lewis B."/>
            <person name="Mehta T."/>
            <person name="Park D."/>
            <person name="Pearson M."/>
            <person name="Roberts A."/>
            <person name="Saif S."/>
            <person name="Shenoy N."/>
            <person name="Sisk P."/>
            <person name="Stolte C."/>
            <person name="Sykes S."/>
            <person name="Walk T."/>
            <person name="White J."/>
            <person name="Yandava C."/>
            <person name="Burger G."/>
            <person name="Gray M.W."/>
            <person name="Holland P.W.H."/>
            <person name="King N."/>
            <person name="Lang F.B.F."/>
            <person name="Roger A.J."/>
            <person name="Ruiz-Trillo I."/>
            <person name="Lander E."/>
            <person name="Nusbaum C."/>
        </authorList>
    </citation>
    <scope>NUCLEOTIDE SEQUENCE [LARGE SCALE GENOMIC DNA]</scope>
    <source>
        <strain evidence="3">ATCC 38327</strain>
    </source>
</reference>
<dbReference type="GO" id="GO:0006508">
    <property type="term" value="P:proteolysis"/>
    <property type="evidence" value="ECO:0007669"/>
    <property type="project" value="InterPro"/>
</dbReference>
<dbReference type="OMA" id="NHGSRKV"/>